<dbReference type="InterPro" id="IPR029044">
    <property type="entry name" value="Nucleotide-diphossugar_trans"/>
</dbReference>
<dbReference type="AlphaFoldDB" id="A0A807LG91"/>
<evidence type="ECO:0000256" key="4">
    <source>
        <dbReference type="ARBA" id="ARBA00022676"/>
    </source>
</evidence>
<dbReference type="PANTHER" id="PTHR13778">
    <property type="entry name" value="GLYCOSYLTRANSFERASE 8 DOMAIN-CONTAINING PROTEIN"/>
    <property type="match status" value="1"/>
</dbReference>
<protein>
    <submittedName>
        <fullName evidence="10">Lipopolysaccharide 1,2-glucosyltransferase</fullName>
    </submittedName>
</protein>
<keyword evidence="11" id="KW-1185">Reference proteome</keyword>
<dbReference type="CDD" id="cd04194">
    <property type="entry name" value="GT8_A4GalT_like"/>
    <property type="match status" value="1"/>
</dbReference>
<keyword evidence="5 10" id="KW-0808">Transferase</keyword>
<evidence type="ECO:0000256" key="2">
    <source>
        <dbReference type="ARBA" id="ARBA00004713"/>
    </source>
</evidence>
<dbReference type="EMBL" id="CP019445">
    <property type="protein sequence ID" value="APZ05080.1"/>
    <property type="molecule type" value="Genomic_DNA"/>
</dbReference>
<organism evidence="10 11">
    <name type="scientific">Kosakonia cowanii JCM 10956 = DSM 18146</name>
    <dbReference type="NCBI Taxonomy" id="1300165"/>
    <lineage>
        <taxon>Bacteria</taxon>
        <taxon>Pseudomonadati</taxon>
        <taxon>Pseudomonadota</taxon>
        <taxon>Gammaproteobacteria</taxon>
        <taxon>Enterobacterales</taxon>
        <taxon>Enterobacteriaceae</taxon>
        <taxon>Kosakonia</taxon>
    </lineage>
</organism>
<dbReference type="KEGG" id="kco:BWI95_08440"/>
<dbReference type="InterPro" id="IPR013645">
    <property type="entry name" value="Glyco_transf_8N"/>
</dbReference>
<dbReference type="Gene3D" id="3.90.550.10">
    <property type="entry name" value="Spore Coat Polysaccharide Biosynthesis Protein SpsA, Chain A"/>
    <property type="match status" value="1"/>
</dbReference>
<sequence length="340" mass="39505">MDSFPGIKISEFEVFDHSKEKTTNALNIAYGIDRNYLDWVGVSITSIVINNNINTSYHIISDEYDDCFLKRIALLAEKYAIKISLYLINAECLSDLPSTKIWSRAMYFRLFAFEYFSDSFDKLLYLDADVFCKGKLDELAACNLENVAAAVVRDVDSMQNKAIERLKDPDIRNNYFNSGVVFANLKEWVKNDLTNQAFSILLGKNNRGIQFKYPDQDVLNVLLKDKVYFLPGKFNTIYTIKSELKDRTHQNYKNIISDETVLIHYTGATKPWHKWATYPSTVYYQTALAASPWKDQPPRDARTFIEFKKRYKHLLVQHKYMAGIKAGFLYLLRKYSLHSK</sequence>
<dbReference type="GO" id="GO:0008918">
    <property type="term" value="F:lipopolysaccharide 3-alpha-galactosyltransferase activity"/>
    <property type="evidence" value="ECO:0007669"/>
    <property type="project" value="InterPro"/>
</dbReference>
<keyword evidence="7" id="KW-0460">Magnesium</keyword>
<comment type="similarity">
    <text evidence="3">Belongs to the glycosyltransferase 8 family.</text>
</comment>
<dbReference type="PANTHER" id="PTHR13778:SF64">
    <property type="entry name" value="LIPOPOLYSACCHARIDE 1,2-GLUCOSYLTRANSFERASE"/>
    <property type="match status" value="1"/>
</dbReference>
<keyword evidence="8" id="KW-0448">Lipopolysaccharide biosynthesis</keyword>
<accession>A0A807LG91</accession>
<evidence type="ECO:0000313" key="10">
    <source>
        <dbReference type="EMBL" id="APZ05080.1"/>
    </source>
</evidence>
<dbReference type="InterPro" id="IPR002495">
    <property type="entry name" value="Glyco_trans_8"/>
</dbReference>
<name>A0A807LG91_9ENTR</name>
<evidence type="ECO:0000313" key="11">
    <source>
        <dbReference type="Proteomes" id="UP000187148"/>
    </source>
</evidence>
<reference evidence="10 11" key="1">
    <citation type="submission" date="2017-01" db="EMBL/GenBank/DDBJ databases">
        <authorList>
            <person name="Cao J.-M."/>
        </authorList>
    </citation>
    <scope>NUCLEOTIDE SEQUENCE [LARGE SCALE GENOMIC DNA]</scope>
    <source>
        <strain evidence="10 11">888-76</strain>
    </source>
</reference>
<feature type="domain" description="Glycosyl transferase family 8 C-terminal" evidence="9">
    <location>
        <begin position="278"/>
        <end position="334"/>
    </location>
</feature>
<evidence type="ECO:0000259" key="9">
    <source>
        <dbReference type="Pfam" id="PF08437"/>
    </source>
</evidence>
<gene>
    <name evidence="10" type="ORF">BWI95_08440</name>
</gene>
<evidence type="ECO:0000256" key="5">
    <source>
        <dbReference type="ARBA" id="ARBA00022679"/>
    </source>
</evidence>
<evidence type="ECO:0000256" key="7">
    <source>
        <dbReference type="ARBA" id="ARBA00022842"/>
    </source>
</evidence>
<comment type="cofactor">
    <cofactor evidence="1">
        <name>Mg(2+)</name>
        <dbReference type="ChEBI" id="CHEBI:18420"/>
    </cofactor>
</comment>
<dbReference type="Pfam" id="PF08437">
    <property type="entry name" value="Glyco_transf_8C"/>
    <property type="match status" value="1"/>
</dbReference>
<dbReference type="InterPro" id="IPR050748">
    <property type="entry name" value="Glycosyltrans_8_dom-fam"/>
</dbReference>
<evidence type="ECO:0000256" key="3">
    <source>
        <dbReference type="ARBA" id="ARBA00006351"/>
    </source>
</evidence>
<keyword evidence="4" id="KW-0328">Glycosyltransferase</keyword>
<dbReference type="SUPFAM" id="SSF53448">
    <property type="entry name" value="Nucleotide-diphospho-sugar transferases"/>
    <property type="match status" value="1"/>
</dbReference>
<proteinExistence type="inferred from homology"/>
<dbReference type="GO" id="GO:0046872">
    <property type="term" value="F:metal ion binding"/>
    <property type="evidence" value="ECO:0007669"/>
    <property type="project" value="UniProtKB-KW"/>
</dbReference>
<comment type="pathway">
    <text evidence="2">Bacterial outer membrane biogenesis; LPS core biosynthesis.</text>
</comment>
<keyword evidence="6" id="KW-0479">Metal-binding</keyword>
<dbReference type="Proteomes" id="UP000187148">
    <property type="component" value="Chromosome"/>
</dbReference>
<dbReference type="RefSeq" id="WP_076769319.1">
    <property type="nucleotide sequence ID" value="NZ_CP019445.1"/>
</dbReference>
<evidence type="ECO:0000256" key="6">
    <source>
        <dbReference type="ARBA" id="ARBA00022723"/>
    </source>
</evidence>
<evidence type="ECO:0000256" key="1">
    <source>
        <dbReference type="ARBA" id="ARBA00001946"/>
    </source>
</evidence>
<dbReference type="Pfam" id="PF01501">
    <property type="entry name" value="Glyco_transf_8"/>
    <property type="match status" value="1"/>
</dbReference>
<evidence type="ECO:0000256" key="8">
    <source>
        <dbReference type="ARBA" id="ARBA00022985"/>
    </source>
</evidence>